<name>A0A0K2TJX0_LEPSM</name>
<feature type="transmembrane region" description="Helical" evidence="5">
    <location>
        <begin position="31"/>
        <end position="48"/>
    </location>
</feature>
<dbReference type="PANTHER" id="PTHR48021">
    <property type="match status" value="1"/>
</dbReference>
<organism evidence="7">
    <name type="scientific">Lepeophtheirus salmonis</name>
    <name type="common">Salmon louse</name>
    <name type="synonym">Caligus salmonis</name>
    <dbReference type="NCBI Taxonomy" id="72036"/>
    <lineage>
        <taxon>Eukaryota</taxon>
        <taxon>Metazoa</taxon>
        <taxon>Ecdysozoa</taxon>
        <taxon>Arthropoda</taxon>
        <taxon>Crustacea</taxon>
        <taxon>Multicrustacea</taxon>
        <taxon>Hexanauplia</taxon>
        <taxon>Copepoda</taxon>
        <taxon>Siphonostomatoida</taxon>
        <taxon>Caligidae</taxon>
        <taxon>Lepeophtheirus</taxon>
    </lineage>
</organism>
<protein>
    <submittedName>
        <fullName evidence="7">Trehalose transporter 12 [Drosophila melanogaster]</fullName>
    </submittedName>
</protein>
<dbReference type="InterPro" id="IPR020846">
    <property type="entry name" value="MFS_dom"/>
</dbReference>
<dbReference type="InterPro" id="IPR050549">
    <property type="entry name" value="MFS_Trehalose_Transporter"/>
</dbReference>
<accession>A0A0K2TJX0</accession>
<keyword evidence="3 5" id="KW-1133">Transmembrane helix</keyword>
<evidence type="ECO:0000256" key="1">
    <source>
        <dbReference type="ARBA" id="ARBA00004141"/>
    </source>
</evidence>
<evidence type="ECO:0000256" key="3">
    <source>
        <dbReference type="ARBA" id="ARBA00022989"/>
    </source>
</evidence>
<dbReference type="GO" id="GO:0016020">
    <property type="term" value="C:membrane"/>
    <property type="evidence" value="ECO:0007669"/>
    <property type="project" value="UniProtKB-SubCell"/>
</dbReference>
<feature type="transmembrane region" description="Helical" evidence="5">
    <location>
        <begin position="380"/>
        <end position="407"/>
    </location>
</feature>
<evidence type="ECO:0000259" key="6">
    <source>
        <dbReference type="PROSITE" id="PS50850"/>
    </source>
</evidence>
<feature type="transmembrane region" description="Helical" evidence="5">
    <location>
        <begin position="202"/>
        <end position="223"/>
    </location>
</feature>
<gene>
    <name evidence="7" type="primary">Tret12</name>
</gene>
<feature type="transmembrane region" description="Helical" evidence="5">
    <location>
        <begin position="97"/>
        <end position="117"/>
    </location>
</feature>
<evidence type="ECO:0000313" key="7">
    <source>
        <dbReference type="EMBL" id="CDW25811.1"/>
    </source>
</evidence>
<dbReference type="OrthoDB" id="8120565at2759"/>
<dbReference type="Gene3D" id="1.20.1250.20">
    <property type="entry name" value="MFS general substrate transporter like domains"/>
    <property type="match status" value="1"/>
</dbReference>
<dbReference type="SUPFAM" id="SSF103473">
    <property type="entry name" value="MFS general substrate transporter"/>
    <property type="match status" value="1"/>
</dbReference>
<feature type="transmembrane region" description="Helical" evidence="5">
    <location>
        <begin position="168"/>
        <end position="190"/>
    </location>
</feature>
<evidence type="ECO:0000256" key="2">
    <source>
        <dbReference type="ARBA" id="ARBA00022692"/>
    </source>
</evidence>
<proteinExistence type="predicted"/>
<feature type="transmembrane region" description="Helical" evidence="5">
    <location>
        <begin position="452"/>
        <end position="470"/>
    </location>
</feature>
<evidence type="ECO:0000256" key="4">
    <source>
        <dbReference type="ARBA" id="ARBA00023136"/>
    </source>
</evidence>
<feature type="transmembrane region" description="Helical" evidence="5">
    <location>
        <begin position="347"/>
        <end position="368"/>
    </location>
</feature>
<comment type="subcellular location">
    <subcellularLocation>
        <location evidence="1">Membrane</location>
        <topology evidence="1">Multi-pass membrane protein</topology>
    </subcellularLocation>
</comment>
<sequence length="474" mass="52817">MAIKDTDNHPSIMESKNKEGLSTSMSLRWKFAMGFLLSGMVFNGYIYGFPNAASYSLKTESGLNKEQISWISSISNLGVPIGSLLSGFIMNLMGRKLASLIFLGGSYMISRSLLIFAATLFESSETNMIFFFIASGRFIAGICQGFCNCLIILYAMEICRTQKQKIETGVISALFGYSATLISYVVGSFVNWKILTALQSLWSIPFIIGVILFVPESPVYFILKGQQDKALQSMTKLFGSDASYIYESYNYKKPGADMDKRAHKYLWTPSEIKNLFIGIGIMFFYQFAGYIVVNNNINDILASGNLISIDEFRPENIASIVISGAGLFGVLLGLYITTKYSIKGKWLLIGSGILSSMAFFVIGFVNYYKLYYKDYSAMYLYVGTTALVTHILFYSAGYGSFCLPIIAESQSPSVRPMAMSIIMTLGGGFAFLNAKSYYDLTEYLGGRLDFCFYIYGAINLLGTIFMKYFIRKDI</sequence>
<dbReference type="InterPro" id="IPR005828">
    <property type="entry name" value="MFS_sugar_transport-like"/>
</dbReference>
<dbReference type="Pfam" id="PF00083">
    <property type="entry name" value="Sugar_tr"/>
    <property type="match status" value="1"/>
</dbReference>
<feature type="domain" description="Major facilitator superfamily (MFS) profile" evidence="6">
    <location>
        <begin position="32"/>
        <end position="474"/>
    </location>
</feature>
<feature type="transmembrane region" description="Helical" evidence="5">
    <location>
        <begin position="68"/>
        <end position="90"/>
    </location>
</feature>
<reference evidence="7" key="1">
    <citation type="submission" date="2014-05" db="EMBL/GenBank/DDBJ databases">
        <authorList>
            <person name="Chronopoulou M."/>
        </authorList>
    </citation>
    <scope>NUCLEOTIDE SEQUENCE</scope>
    <source>
        <tissue evidence="7">Whole organism</tissue>
    </source>
</reference>
<dbReference type="PANTHER" id="PTHR48021:SF1">
    <property type="entry name" value="GH07001P-RELATED"/>
    <property type="match status" value="1"/>
</dbReference>
<dbReference type="EMBL" id="HACA01008450">
    <property type="protein sequence ID" value="CDW25811.1"/>
    <property type="molecule type" value="Transcribed_RNA"/>
</dbReference>
<dbReference type="GO" id="GO:0022857">
    <property type="term" value="F:transmembrane transporter activity"/>
    <property type="evidence" value="ECO:0007669"/>
    <property type="project" value="InterPro"/>
</dbReference>
<dbReference type="PROSITE" id="PS50850">
    <property type="entry name" value="MFS"/>
    <property type="match status" value="1"/>
</dbReference>
<feature type="transmembrane region" description="Helical" evidence="5">
    <location>
        <begin position="317"/>
        <end position="335"/>
    </location>
</feature>
<dbReference type="AlphaFoldDB" id="A0A0K2TJX0"/>
<feature type="transmembrane region" description="Helical" evidence="5">
    <location>
        <begin position="129"/>
        <end position="156"/>
    </location>
</feature>
<dbReference type="InterPro" id="IPR036259">
    <property type="entry name" value="MFS_trans_sf"/>
</dbReference>
<feature type="transmembrane region" description="Helical" evidence="5">
    <location>
        <begin position="275"/>
        <end position="297"/>
    </location>
</feature>
<feature type="transmembrane region" description="Helical" evidence="5">
    <location>
        <begin position="414"/>
        <end position="432"/>
    </location>
</feature>
<keyword evidence="4 5" id="KW-0472">Membrane</keyword>
<evidence type="ECO:0000256" key="5">
    <source>
        <dbReference type="SAM" id="Phobius"/>
    </source>
</evidence>
<keyword evidence="2 5" id="KW-0812">Transmembrane</keyword>